<dbReference type="FunFam" id="2.40.30.10:FF:000085">
    <property type="entry name" value="Elongation factor Tu"/>
    <property type="match status" value="1"/>
</dbReference>
<dbReference type="InterPro" id="IPR005225">
    <property type="entry name" value="Small_GTP-bd"/>
</dbReference>
<dbReference type="EMBL" id="WJBH02000005">
    <property type="protein sequence ID" value="KAI9558279.1"/>
    <property type="molecule type" value="Genomic_DNA"/>
</dbReference>
<dbReference type="NCBIfam" id="TIGR00231">
    <property type="entry name" value="small_GTP"/>
    <property type="match status" value="1"/>
</dbReference>
<dbReference type="InterPro" id="IPR027417">
    <property type="entry name" value="P-loop_NTPase"/>
</dbReference>
<dbReference type="InterPro" id="IPR009001">
    <property type="entry name" value="Transl_elong_EF1A/Init_IF2_C"/>
</dbReference>
<dbReference type="CDD" id="cd03697">
    <property type="entry name" value="EFTU_II"/>
    <property type="match status" value="1"/>
</dbReference>
<keyword evidence="14" id="KW-1185">Reference proteome</keyword>
<dbReference type="GO" id="GO:0046872">
    <property type="term" value="F:metal ion binding"/>
    <property type="evidence" value="ECO:0007669"/>
    <property type="project" value="UniProtKB-KW"/>
</dbReference>
<keyword evidence="4" id="KW-0963">Cytoplasm</keyword>
<keyword evidence="7" id="KW-0251">Elongation factor</keyword>
<dbReference type="Proteomes" id="UP000820818">
    <property type="component" value="Linkage Group LG5"/>
</dbReference>
<keyword evidence="10" id="KW-0648">Protein biosynthesis</keyword>
<dbReference type="Pfam" id="PF00009">
    <property type="entry name" value="GTP_EFTU"/>
    <property type="match status" value="1"/>
</dbReference>
<evidence type="ECO:0000256" key="3">
    <source>
        <dbReference type="ARBA" id="ARBA00011986"/>
    </source>
</evidence>
<dbReference type="InterPro" id="IPR004161">
    <property type="entry name" value="EFTu-like_2"/>
</dbReference>
<evidence type="ECO:0000313" key="14">
    <source>
        <dbReference type="Proteomes" id="UP000820818"/>
    </source>
</evidence>
<dbReference type="Pfam" id="PF03143">
    <property type="entry name" value="GTP_EFTU_D3"/>
    <property type="match status" value="1"/>
</dbReference>
<dbReference type="GO" id="GO:0003746">
    <property type="term" value="F:translation elongation factor activity"/>
    <property type="evidence" value="ECO:0007669"/>
    <property type="project" value="UniProtKB-KW"/>
</dbReference>
<evidence type="ECO:0000256" key="9">
    <source>
        <dbReference type="ARBA" id="ARBA00022842"/>
    </source>
</evidence>
<comment type="similarity">
    <text evidence="1">Belongs to the TRAFAC class translation factor GTPase superfamily. Classic translation factor GTPase family. EF-Tu/EF-1A subfamily.</text>
</comment>
<comment type="caution">
    <text evidence="13">The sequence shown here is derived from an EMBL/GenBank/DDBJ whole genome shotgun (WGS) entry which is preliminary data.</text>
</comment>
<dbReference type="NCBIfam" id="NF009373">
    <property type="entry name" value="PRK12736.1"/>
    <property type="match status" value="1"/>
</dbReference>
<keyword evidence="5" id="KW-0479">Metal-binding</keyword>
<dbReference type="InterPro" id="IPR000795">
    <property type="entry name" value="T_Tr_GTP-bd_dom"/>
</dbReference>
<dbReference type="InterPro" id="IPR009000">
    <property type="entry name" value="Transl_B-barrel_sf"/>
</dbReference>
<dbReference type="Gene3D" id="3.40.50.300">
    <property type="entry name" value="P-loop containing nucleotide triphosphate hydrolases"/>
    <property type="match status" value="1"/>
</dbReference>
<keyword evidence="8" id="KW-0378">Hydrolase</keyword>
<dbReference type="PANTHER" id="PTHR43721:SF2">
    <property type="entry name" value="ELONGATION FACTOR TU, MITOCHONDRIAL"/>
    <property type="match status" value="1"/>
</dbReference>
<dbReference type="InterPro" id="IPR004160">
    <property type="entry name" value="Transl_elong_EFTu/EF1A_C"/>
</dbReference>
<evidence type="ECO:0000256" key="4">
    <source>
        <dbReference type="ARBA" id="ARBA00022490"/>
    </source>
</evidence>
<dbReference type="NCBIfam" id="NF000766">
    <property type="entry name" value="PRK00049.1"/>
    <property type="match status" value="1"/>
</dbReference>
<dbReference type="GO" id="GO:0005525">
    <property type="term" value="F:GTP binding"/>
    <property type="evidence" value="ECO:0007669"/>
    <property type="project" value="UniProtKB-KW"/>
</dbReference>
<evidence type="ECO:0000259" key="12">
    <source>
        <dbReference type="PROSITE" id="PS51722"/>
    </source>
</evidence>
<reference evidence="13 14" key="1">
    <citation type="submission" date="2022-05" db="EMBL/GenBank/DDBJ databases">
        <title>A multi-omics perspective on studying reproductive biology in Daphnia sinensis.</title>
        <authorList>
            <person name="Jia J."/>
        </authorList>
    </citation>
    <scope>NUCLEOTIDE SEQUENCE [LARGE SCALE GENOMIC DNA]</scope>
    <source>
        <strain evidence="13 14">WSL</strain>
    </source>
</reference>
<name>A0AAD5KRV6_9CRUS</name>
<dbReference type="PANTHER" id="PTHR43721">
    <property type="entry name" value="ELONGATION FACTOR TU-RELATED"/>
    <property type="match status" value="1"/>
</dbReference>
<evidence type="ECO:0000256" key="8">
    <source>
        <dbReference type="ARBA" id="ARBA00022801"/>
    </source>
</evidence>
<comment type="subunit">
    <text evidence="2">Monomer.</text>
</comment>
<evidence type="ECO:0000256" key="1">
    <source>
        <dbReference type="ARBA" id="ARBA00007249"/>
    </source>
</evidence>
<dbReference type="GO" id="GO:0005739">
    <property type="term" value="C:mitochondrion"/>
    <property type="evidence" value="ECO:0007669"/>
    <property type="project" value="TreeGrafter"/>
</dbReference>
<evidence type="ECO:0000313" key="13">
    <source>
        <dbReference type="EMBL" id="KAI9558279.1"/>
    </source>
</evidence>
<evidence type="ECO:0000256" key="6">
    <source>
        <dbReference type="ARBA" id="ARBA00022741"/>
    </source>
</evidence>
<proteinExistence type="inferred from homology"/>
<evidence type="ECO:0000256" key="11">
    <source>
        <dbReference type="ARBA" id="ARBA00023134"/>
    </source>
</evidence>
<dbReference type="InterPro" id="IPR050055">
    <property type="entry name" value="EF-Tu_GTPase"/>
</dbReference>
<dbReference type="CDD" id="cd01884">
    <property type="entry name" value="EF_Tu"/>
    <property type="match status" value="1"/>
</dbReference>
<dbReference type="SUPFAM" id="SSF50447">
    <property type="entry name" value="Translation proteins"/>
    <property type="match status" value="1"/>
</dbReference>
<evidence type="ECO:0000256" key="2">
    <source>
        <dbReference type="ARBA" id="ARBA00011245"/>
    </source>
</evidence>
<dbReference type="Gene3D" id="2.40.30.10">
    <property type="entry name" value="Translation factors"/>
    <property type="match status" value="2"/>
</dbReference>
<keyword evidence="6" id="KW-0547">Nucleotide-binding</keyword>
<dbReference type="SUPFAM" id="SSF50465">
    <property type="entry name" value="EF-Tu/eEF-1alpha/eIF2-gamma C-terminal domain"/>
    <property type="match status" value="1"/>
</dbReference>
<dbReference type="CDD" id="cd03706">
    <property type="entry name" value="mtEFTU_III"/>
    <property type="match status" value="1"/>
</dbReference>
<keyword evidence="11" id="KW-0342">GTP-binding</keyword>
<dbReference type="EC" id="3.6.5.3" evidence="3"/>
<dbReference type="PROSITE" id="PS00301">
    <property type="entry name" value="G_TR_1"/>
    <property type="match status" value="1"/>
</dbReference>
<dbReference type="PRINTS" id="PR00315">
    <property type="entry name" value="ELONGATNFCT"/>
</dbReference>
<dbReference type="InterPro" id="IPR031157">
    <property type="entry name" value="G_TR_CS"/>
</dbReference>
<dbReference type="InterPro" id="IPR041709">
    <property type="entry name" value="EF-Tu_GTP-bd"/>
</dbReference>
<dbReference type="NCBIfam" id="NF009372">
    <property type="entry name" value="PRK12735.1"/>
    <property type="match status" value="1"/>
</dbReference>
<evidence type="ECO:0000256" key="7">
    <source>
        <dbReference type="ARBA" id="ARBA00022768"/>
    </source>
</evidence>
<feature type="domain" description="Tr-type G" evidence="12">
    <location>
        <begin position="59"/>
        <end position="254"/>
    </location>
</feature>
<dbReference type="GO" id="GO:0070125">
    <property type="term" value="P:mitochondrial translational elongation"/>
    <property type="evidence" value="ECO:0007669"/>
    <property type="project" value="TreeGrafter"/>
</dbReference>
<gene>
    <name evidence="13" type="ORF">GHT06_015032</name>
</gene>
<dbReference type="InterPro" id="IPR033720">
    <property type="entry name" value="EFTU_2"/>
</dbReference>
<sequence>MVVTSVRRICLCSNRLLLLKSYPFQVPPTLPRLLIQKQRLIAWASRFSSQAAQPAQPVKAHANIGTIGHVDHGKTTLTAAITKVLQKDGLAKFVSYDAIDRAPEEKARGITINIAHVEYSTEKRHYAHTDCPGHADFIKNMISGTSQMDGAIVVVAATDGQMPQTREHLLLAKQVGVKHLVVFINKADLADKEMIELVEIEMRELLSDFGFDGLATPVIHGSALLALNGDESSFGAPSIRKLLAAIDEYVPTPQRDLSSPFWLPIDSAFTVPGRGTVVTGTIKKGTLKKGDETELLGHGSAIKTVVTDVQVFRKSVPVAQAGDNVGLLLRSIKLPQVQRGMVLVAANSATIGNRYRAQLYLLTRGEGGRSRPIISGYIQQIFSATWNLAVRVDMPSGKDMLMPGDHSDVNLTLLKRMAIEPGQPFTIRENNYNVATGIITERLSDATLVKGDSLDKVTFSE</sequence>
<dbReference type="Pfam" id="PF03144">
    <property type="entry name" value="GTP_EFTU_D2"/>
    <property type="match status" value="1"/>
</dbReference>
<protein>
    <recommendedName>
        <fullName evidence="3">protein-synthesizing GTPase</fullName>
        <ecNumber evidence="3">3.6.5.3</ecNumber>
    </recommendedName>
</protein>
<dbReference type="AlphaFoldDB" id="A0AAD5KRV6"/>
<dbReference type="FunFam" id="3.40.50.300:FF:000576">
    <property type="entry name" value="Elongation factor Tu"/>
    <property type="match status" value="1"/>
</dbReference>
<dbReference type="GO" id="GO:0003924">
    <property type="term" value="F:GTPase activity"/>
    <property type="evidence" value="ECO:0007669"/>
    <property type="project" value="InterPro"/>
</dbReference>
<keyword evidence="9" id="KW-0460">Magnesium</keyword>
<dbReference type="PROSITE" id="PS51722">
    <property type="entry name" value="G_TR_2"/>
    <property type="match status" value="1"/>
</dbReference>
<evidence type="ECO:0000256" key="10">
    <source>
        <dbReference type="ARBA" id="ARBA00022917"/>
    </source>
</evidence>
<accession>A0AAD5KRV6</accession>
<dbReference type="SUPFAM" id="SSF52540">
    <property type="entry name" value="P-loop containing nucleoside triphosphate hydrolases"/>
    <property type="match status" value="1"/>
</dbReference>
<evidence type="ECO:0000256" key="5">
    <source>
        <dbReference type="ARBA" id="ARBA00022723"/>
    </source>
</evidence>
<organism evidence="13 14">
    <name type="scientific">Daphnia sinensis</name>
    <dbReference type="NCBI Taxonomy" id="1820382"/>
    <lineage>
        <taxon>Eukaryota</taxon>
        <taxon>Metazoa</taxon>
        <taxon>Ecdysozoa</taxon>
        <taxon>Arthropoda</taxon>
        <taxon>Crustacea</taxon>
        <taxon>Branchiopoda</taxon>
        <taxon>Diplostraca</taxon>
        <taxon>Cladocera</taxon>
        <taxon>Anomopoda</taxon>
        <taxon>Daphniidae</taxon>
        <taxon>Daphnia</taxon>
        <taxon>Daphnia similis group</taxon>
    </lineage>
</organism>